<comment type="caution">
    <text evidence="2">The sequence shown here is derived from an EMBL/GenBank/DDBJ whole genome shotgun (WGS) entry which is preliminary data.</text>
</comment>
<gene>
    <name evidence="2" type="ORF">CJF39_07150</name>
</gene>
<dbReference type="OrthoDB" id="7033175at2"/>
<dbReference type="NCBIfam" id="TIGR03696">
    <property type="entry name" value="Rhs_assc_core"/>
    <property type="match status" value="1"/>
</dbReference>
<dbReference type="RefSeq" id="WP_094992775.1">
    <property type="nucleotide sequence ID" value="NZ_NQKI01000008.1"/>
</dbReference>
<feature type="compositionally biased region" description="Low complexity" evidence="1">
    <location>
        <begin position="270"/>
        <end position="292"/>
    </location>
</feature>
<accession>A0A266NC58</accession>
<dbReference type="InterPro" id="IPR022385">
    <property type="entry name" value="Rhs_assc_core"/>
</dbReference>
<protein>
    <recommendedName>
        <fullName evidence="4">RHS repeat-associated core domain-containing protein</fullName>
    </recommendedName>
</protein>
<dbReference type="AlphaFoldDB" id="A0A266NC58"/>
<reference evidence="2 3" key="1">
    <citation type="submission" date="2017-08" db="EMBL/GenBank/DDBJ databases">
        <title>Genomic and metabolic characterisation of spoilage-associated Pseudomonas species.</title>
        <authorList>
            <person name="Stanborough T."/>
            <person name="Fegan N."/>
            <person name="Powell S.M."/>
            <person name="Singh T."/>
            <person name="Tamplin M.L."/>
            <person name="Chandry P.S."/>
        </authorList>
    </citation>
    <scope>NUCLEOTIDE SEQUENCE [LARGE SCALE GENOMIC DNA]</scope>
    <source>
        <strain evidence="2 3">L1802</strain>
    </source>
</reference>
<proteinExistence type="predicted"/>
<dbReference type="Proteomes" id="UP000215788">
    <property type="component" value="Unassembled WGS sequence"/>
</dbReference>
<name>A0A266NC58_9PSED</name>
<evidence type="ECO:0000313" key="2">
    <source>
        <dbReference type="EMBL" id="OZY60091.1"/>
    </source>
</evidence>
<evidence type="ECO:0008006" key="4">
    <source>
        <dbReference type="Google" id="ProtNLM"/>
    </source>
</evidence>
<feature type="region of interest" description="Disordered" evidence="1">
    <location>
        <begin position="263"/>
        <end position="298"/>
    </location>
</feature>
<dbReference type="EMBL" id="NQKI01000008">
    <property type="protein sequence ID" value="OZY60091.1"/>
    <property type="molecule type" value="Genomic_DNA"/>
</dbReference>
<evidence type="ECO:0000313" key="3">
    <source>
        <dbReference type="Proteomes" id="UP000215788"/>
    </source>
</evidence>
<dbReference type="Gene3D" id="2.180.10.10">
    <property type="entry name" value="RHS repeat-associated core"/>
    <property type="match status" value="1"/>
</dbReference>
<sequence>MKKPPHAPQGNYQYDPLNRLIISNTTRRFYQNERIATEIEGTNARRFMAFDVQPLAVQQGQATTLLATDQKTSVLQHVSAAGTHACAYTPFGHHPVENGITRLLAFNGERPEAVTGHYLLGKGYRAYNPVLMRFNSPDSWSPFAKGGINAYAAFDNNAPNTIDQDGHFPIKIPNLVKAFQNIFMGRVSSRVMKQARARATNLDDILSTRPLPFEQNAPLDTGEDAFTGRRHPRLERRGNIYSPEGIQAREDVQHFLNLHNSLNGPTINAPSSTSTPRLSSSSSRSVAPEIYMGPPPPYEPPPNYYKTVILAAKPDQFKSYINSIRKSQ</sequence>
<evidence type="ECO:0000256" key="1">
    <source>
        <dbReference type="SAM" id="MobiDB-lite"/>
    </source>
</evidence>
<organism evidence="2 3">
    <name type="scientific">Pseudomonas lundensis</name>
    <dbReference type="NCBI Taxonomy" id="86185"/>
    <lineage>
        <taxon>Bacteria</taxon>
        <taxon>Pseudomonadati</taxon>
        <taxon>Pseudomonadota</taxon>
        <taxon>Gammaproteobacteria</taxon>
        <taxon>Pseudomonadales</taxon>
        <taxon>Pseudomonadaceae</taxon>
        <taxon>Pseudomonas</taxon>
    </lineage>
</organism>